<protein>
    <submittedName>
        <fullName evidence="2">VOC family protein</fullName>
    </submittedName>
</protein>
<evidence type="ECO:0000259" key="1">
    <source>
        <dbReference type="Pfam" id="PF18029"/>
    </source>
</evidence>
<dbReference type="PANTHER" id="PTHR35908">
    <property type="entry name" value="HYPOTHETICAL FUSION PROTEIN"/>
    <property type="match status" value="1"/>
</dbReference>
<evidence type="ECO:0000313" key="3">
    <source>
        <dbReference type="Proteomes" id="UP001500325"/>
    </source>
</evidence>
<dbReference type="EMBL" id="BAABIC010000006">
    <property type="protein sequence ID" value="GAA4686737.1"/>
    <property type="molecule type" value="Genomic_DNA"/>
</dbReference>
<dbReference type="Proteomes" id="UP001500325">
    <property type="component" value="Unassembled WGS sequence"/>
</dbReference>
<dbReference type="CDD" id="cd06587">
    <property type="entry name" value="VOC"/>
    <property type="match status" value="1"/>
</dbReference>
<dbReference type="InterPro" id="IPR041581">
    <property type="entry name" value="Glyoxalase_6"/>
</dbReference>
<dbReference type="PANTHER" id="PTHR35908:SF1">
    <property type="entry name" value="CONSERVED PROTEIN"/>
    <property type="match status" value="1"/>
</dbReference>
<keyword evidence="3" id="KW-1185">Reference proteome</keyword>
<dbReference type="Pfam" id="PF18029">
    <property type="entry name" value="Glyoxalase_6"/>
    <property type="match status" value="1"/>
</dbReference>
<evidence type="ECO:0000313" key="2">
    <source>
        <dbReference type="EMBL" id="GAA4686737.1"/>
    </source>
</evidence>
<accession>A0ABP8WCC7</accession>
<comment type="caution">
    <text evidence="2">The sequence shown here is derived from an EMBL/GenBank/DDBJ whole genome shotgun (WGS) entry which is preliminary data.</text>
</comment>
<dbReference type="RefSeq" id="WP_345380351.1">
    <property type="nucleotide sequence ID" value="NZ_BAABIC010000006.1"/>
</dbReference>
<sequence>MTGFATFSVAALDTRDPLGLARFYSALTGWPIRAGDEAPGTDWVELVSGRGATLAFQLAPGHTPPDWPGDAHPQQAHLDFDVPDLDEGETRVLAIGARKHEVQPGTDFRVYLDPAGHPFCLVLEH</sequence>
<reference evidence="3" key="1">
    <citation type="journal article" date="2019" name="Int. J. Syst. Evol. Microbiol.">
        <title>The Global Catalogue of Microorganisms (GCM) 10K type strain sequencing project: providing services to taxonomists for standard genome sequencing and annotation.</title>
        <authorList>
            <consortium name="The Broad Institute Genomics Platform"/>
            <consortium name="The Broad Institute Genome Sequencing Center for Infectious Disease"/>
            <person name="Wu L."/>
            <person name="Ma J."/>
        </authorList>
    </citation>
    <scope>NUCLEOTIDE SEQUENCE [LARGE SCALE GENOMIC DNA]</scope>
    <source>
        <strain evidence="3">JCM 18055</strain>
    </source>
</reference>
<organism evidence="2 3">
    <name type="scientific">Pseudonocardia yuanmonensis</name>
    <dbReference type="NCBI Taxonomy" id="1095914"/>
    <lineage>
        <taxon>Bacteria</taxon>
        <taxon>Bacillati</taxon>
        <taxon>Actinomycetota</taxon>
        <taxon>Actinomycetes</taxon>
        <taxon>Pseudonocardiales</taxon>
        <taxon>Pseudonocardiaceae</taxon>
        <taxon>Pseudonocardia</taxon>
    </lineage>
</organism>
<gene>
    <name evidence="2" type="ORF">GCM10023215_22870</name>
</gene>
<feature type="domain" description="Glyoxalase-like" evidence="1">
    <location>
        <begin position="11"/>
        <end position="122"/>
    </location>
</feature>
<dbReference type="Gene3D" id="3.10.180.10">
    <property type="entry name" value="2,3-Dihydroxybiphenyl 1,2-Dioxygenase, domain 1"/>
    <property type="match status" value="1"/>
</dbReference>
<name>A0ABP8WCC7_9PSEU</name>
<proteinExistence type="predicted"/>
<dbReference type="SUPFAM" id="SSF54593">
    <property type="entry name" value="Glyoxalase/Bleomycin resistance protein/Dihydroxybiphenyl dioxygenase"/>
    <property type="match status" value="1"/>
</dbReference>
<dbReference type="InterPro" id="IPR029068">
    <property type="entry name" value="Glyas_Bleomycin-R_OHBP_Dase"/>
</dbReference>